<dbReference type="GO" id="GO:0030288">
    <property type="term" value="C:outer membrane-bounded periplasmic space"/>
    <property type="evidence" value="ECO:0007669"/>
    <property type="project" value="TreeGrafter"/>
</dbReference>
<dbReference type="Gene3D" id="2.30.42.10">
    <property type="match status" value="1"/>
</dbReference>
<dbReference type="GO" id="GO:0008236">
    <property type="term" value="F:serine-type peptidase activity"/>
    <property type="evidence" value="ECO:0007669"/>
    <property type="project" value="UniProtKB-KW"/>
</dbReference>
<protein>
    <submittedName>
        <fullName evidence="8">Peptidase</fullName>
    </submittedName>
</protein>
<dbReference type="InterPro" id="IPR036034">
    <property type="entry name" value="PDZ_sf"/>
</dbReference>
<dbReference type="PROSITE" id="PS50106">
    <property type="entry name" value="PDZ"/>
    <property type="match status" value="1"/>
</dbReference>
<dbReference type="STRING" id="1230338.MOMA_00870"/>
<dbReference type="InterPro" id="IPR005151">
    <property type="entry name" value="Tail-specific_protease"/>
</dbReference>
<evidence type="ECO:0000313" key="9">
    <source>
        <dbReference type="Proteomes" id="UP000023795"/>
    </source>
</evidence>
<dbReference type="Gene3D" id="3.30.750.44">
    <property type="match status" value="1"/>
</dbReference>
<feature type="transmembrane region" description="Helical" evidence="6">
    <location>
        <begin position="17"/>
        <end position="37"/>
    </location>
</feature>
<dbReference type="SMART" id="SM00245">
    <property type="entry name" value="TSPc"/>
    <property type="match status" value="1"/>
</dbReference>
<dbReference type="GO" id="GO:0006508">
    <property type="term" value="P:proteolysis"/>
    <property type="evidence" value="ECO:0007669"/>
    <property type="project" value="UniProtKB-KW"/>
</dbReference>
<comment type="caution">
    <text evidence="8">The sequence shown here is derived from an EMBL/GenBank/DDBJ whole genome shotgun (WGS) entry which is preliminary data.</text>
</comment>
<dbReference type="MEROPS" id="S41.001"/>
<organism evidence="8 9">
    <name type="scientific">Moraxella macacae 0408225</name>
    <dbReference type="NCBI Taxonomy" id="1230338"/>
    <lineage>
        <taxon>Bacteria</taxon>
        <taxon>Pseudomonadati</taxon>
        <taxon>Pseudomonadota</taxon>
        <taxon>Gammaproteobacteria</taxon>
        <taxon>Moraxellales</taxon>
        <taxon>Moraxellaceae</taxon>
        <taxon>Moraxella</taxon>
    </lineage>
</organism>
<dbReference type="Pfam" id="PF00595">
    <property type="entry name" value="PDZ"/>
    <property type="match status" value="1"/>
</dbReference>
<dbReference type="InterPro" id="IPR029045">
    <property type="entry name" value="ClpP/crotonase-like_dom_sf"/>
</dbReference>
<name>L2F759_9GAMM</name>
<dbReference type="PATRIC" id="fig|1230338.3.peg.187"/>
<evidence type="ECO:0000313" key="8">
    <source>
        <dbReference type="EMBL" id="ELA08919.1"/>
    </source>
</evidence>
<dbReference type="GO" id="GO:0004175">
    <property type="term" value="F:endopeptidase activity"/>
    <property type="evidence" value="ECO:0007669"/>
    <property type="project" value="TreeGrafter"/>
</dbReference>
<dbReference type="SUPFAM" id="SSF52096">
    <property type="entry name" value="ClpP/crotonase"/>
    <property type="match status" value="1"/>
</dbReference>
<gene>
    <name evidence="8" type="ORF">MOMA_00870</name>
</gene>
<dbReference type="SMART" id="SM00228">
    <property type="entry name" value="PDZ"/>
    <property type="match status" value="1"/>
</dbReference>
<evidence type="ECO:0000256" key="1">
    <source>
        <dbReference type="ARBA" id="ARBA00009179"/>
    </source>
</evidence>
<dbReference type="CDD" id="cd06782">
    <property type="entry name" value="cpPDZ_CPP-like"/>
    <property type="match status" value="1"/>
</dbReference>
<dbReference type="InterPro" id="IPR004447">
    <property type="entry name" value="Peptidase_S41A"/>
</dbReference>
<proteinExistence type="inferred from homology"/>
<reference evidence="8 9" key="1">
    <citation type="journal article" date="2013" name="Genome Announc.">
        <title>Genome Sequence of Moraxella macacae 0408225, a Novel Bacterial Species Isolated from a Cynomolgus Macaque with Epistaxis.</title>
        <authorList>
            <person name="Ladner J.T."/>
            <person name="Whitehouse C.A."/>
            <person name="Koroleva G.I."/>
            <person name="Palacios G.F."/>
        </authorList>
    </citation>
    <scope>NUCLEOTIDE SEQUENCE [LARGE SCALE GENOMIC DNA]</scope>
    <source>
        <strain evidence="8 9">0408225</strain>
    </source>
</reference>
<keyword evidence="3 5" id="KW-0378">Hydrolase</keyword>
<dbReference type="Pfam" id="PF11818">
    <property type="entry name" value="DUF3340"/>
    <property type="match status" value="1"/>
</dbReference>
<dbReference type="InterPro" id="IPR040573">
    <property type="entry name" value="TSP_N"/>
</dbReference>
<feature type="transmembrane region" description="Helical" evidence="6">
    <location>
        <begin position="49"/>
        <end position="68"/>
    </location>
</feature>
<dbReference type="Proteomes" id="UP000023795">
    <property type="component" value="Unassembled WGS sequence"/>
</dbReference>
<dbReference type="Gene3D" id="3.90.226.10">
    <property type="entry name" value="2-enoyl-CoA Hydratase, Chain A, domain 1"/>
    <property type="match status" value="1"/>
</dbReference>
<dbReference type="EMBL" id="ANIN01000001">
    <property type="protein sequence ID" value="ELA08919.1"/>
    <property type="molecule type" value="Genomic_DNA"/>
</dbReference>
<dbReference type="NCBIfam" id="TIGR00225">
    <property type="entry name" value="prc"/>
    <property type="match status" value="1"/>
</dbReference>
<dbReference type="GO" id="GO:0007165">
    <property type="term" value="P:signal transduction"/>
    <property type="evidence" value="ECO:0007669"/>
    <property type="project" value="TreeGrafter"/>
</dbReference>
<evidence type="ECO:0000256" key="3">
    <source>
        <dbReference type="ARBA" id="ARBA00022801"/>
    </source>
</evidence>
<keyword evidence="2 5" id="KW-0645">Protease</keyword>
<comment type="similarity">
    <text evidence="1 5">Belongs to the peptidase S41A family.</text>
</comment>
<dbReference type="InterPro" id="IPR001478">
    <property type="entry name" value="PDZ"/>
</dbReference>
<evidence type="ECO:0000256" key="2">
    <source>
        <dbReference type="ARBA" id="ARBA00022670"/>
    </source>
</evidence>
<evidence type="ECO:0000256" key="5">
    <source>
        <dbReference type="RuleBase" id="RU004404"/>
    </source>
</evidence>
<feature type="domain" description="PDZ" evidence="7">
    <location>
        <begin position="303"/>
        <end position="392"/>
    </location>
</feature>
<dbReference type="InterPro" id="IPR020992">
    <property type="entry name" value="Tail_Prtase_C"/>
</dbReference>
<keyword evidence="9" id="KW-1185">Reference proteome</keyword>
<keyword evidence="6" id="KW-0472">Membrane</keyword>
<dbReference type="PANTHER" id="PTHR32060">
    <property type="entry name" value="TAIL-SPECIFIC PROTEASE"/>
    <property type="match status" value="1"/>
</dbReference>
<evidence type="ECO:0000256" key="6">
    <source>
        <dbReference type="SAM" id="Phobius"/>
    </source>
</evidence>
<dbReference type="Pfam" id="PF17804">
    <property type="entry name" value="TSP_NTD"/>
    <property type="match status" value="1"/>
</dbReference>
<keyword evidence="6" id="KW-1133">Transmembrane helix</keyword>
<dbReference type="PANTHER" id="PTHR32060:SF22">
    <property type="entry name" value="CARBOXYL-TERMINAL-PROCESSING PEPTIDASE 3, CHLOROPLASTIC"/>
    <property type="match status" value="1"/>
</dbReference>
<dbReference type="CDD" id="cd07560">
    <property type="entry name" value="Peptidase_S41_CPP"/>
    <property type="match status" value="1"/>
</dbReference>
<accession>L2F759</accession>
<evidence type="ECO:0000259" key="7">
    <source>
        <dbReference type="PROSITE" id="PS50106"/>
    </source>
</evidence>
<dbReference type="eggNOG" id="COG0793">
    <property type="taxonomic scope" value="Bacteria"/>
</dbReference>
<dbReference type="SUPFAM" id="SSF50156">
    <property type="entry name" value="PDZ domain-like"/>
    <property type="match status" value="1"/>
</dbReference>
<keyword evidence="4 5" id="KW-0720">Serine protease</keyword>
<keyword evidence="6" id="KW-0812">Transmembrane</keyword>
<dbReference type="AlphaFoldDB" id="L2F759"/>
<sequence length="763" mass="85612">MAKAAGGEVERKRQVCLWVGLGGFFGTVKILQLRFTFKISLRIIMKYKQLTASALVLAVGGVILGQSYHMALASENSPISSEQRQVTRQISALLDRSHYLDKALDQATGKQILADYFDALDSNHSLFLQSDIDEFNQKYADHFAEMLKRGDLRPSFEIYQRFKQRSLAYYAFADDFLKTDVNLKRSDTVVIDREKLPRFKTKQEQQDYWQKQLTFQLIGITINQEEDKIKDKFLTDNADKFSSLDLVKNETRTPTQILANRLNRQKAQLERITGDQILESVLNSAMASYDPHSNYFAPVQATEMKIQSTLELVGIGVSIRPDLKNPDYTRIINLVDGGPASRSGQIKPNDLIIGVAEENGKMIDTVGYSTREIVNLIRGKKGTNVTLLLKSPNMPDSSARSVTLERDVIKQEESGVTHRVITVKDKQGNDKKIGVLKIPSFYLNYQARRAGEAYRSVSIDTENAIKKLNAQNIDGMVVDLRDNPGGSLDEVAKMIGLFVKSGPLVQIRDNRGNIQIYEDEDNGEQLYSKPMTVLINLASASASEIFAAAIQDYGRGLVVGSTTTGKGSAQIQLDSLALGSATLTQRKFYRITGGSTQNKGVEPDVKLVNIYEGMEVGERNMKNPLKWDTVRSAPYKPAGKYSQAALKTLNELSTTRQNNNPQFNYLTALNAIRNAEDEKKPIKLNIDERRAYRDSIENKTLQAENNRRLAMGEKPYADWTAYQASLDAQFESYSKMKESERPKLPESEAFIIEASKVMLDADF</sequence>
<dbReference type="Pfam" id="PF03572">
    <property type="entry name" value="Peptidase_S41"/>
    <property type="match status" value="1"/>
</dbReference>
<evidence type="ECO:0000256" key="4">
    <source>
        <dbReference type="ARBA" id="ARBA00022825"/>
    </source>
</evidence>